<keyword evidence="5" id="KW-1185">Reference proteome</keyword>
<dbReference type="KEGG" id="chk:D4L85_19725"/>
<evidence type="ECO:0000259" key="3">
    <source>
        <dbReference type="PROSITE" id="PS50930"/>
    </source>
</evidence>
<evidence type="ECO:0000259" key="2">
    <source>
        <dbReference type="PROSITE" id="PS50110"/>
    </source>
</evidence>
<feature type="domain" description="HTH LytTR-type" evidence="3">
    <location>
        <begin position="129"/>
        <end position="196"/>
    </location>
</feature>
<dbReference type="InterPro" id="IPR046947">
    <property type="entry name" value="LytR-like"/>
</dbReference>
<dbReference type="SUPFAM" id="SSF52172">
    <property type="entry name" value="CheY-like"/>
    <property type="match status" value="1"/>
</dbReference>
<dbReference type="InterPro" id="IPR001789">
    <property type="entry name" value="Sig_transdc_resp-reg_receiver"/>
</dbReference>
<name>A0A385SV57_9BACT</name>
<proteinExistence type="predicted"/>
<dbReference type="RefSeq" id="WP_119755919.1">
    <property type="nucleotide sequence ID" value="NZ_CP032382.1"/>
</dbReference>
<accession>A0A385SV57</accession>
<dbReference type="InterPro" id="IPR007492">
    <property type="entry name" value="LytTR_DNA-bd_dom"/>
</dbReference>
<dbReference type="Gene3D" id="3.40.50.2300">
    <property type="match status" value="1"/>
</dbReference>
<dbReference type="PROSITE" id="PS50110">
    <property type="entry name" value="RESPONSE_REGULATORY"/>
    <property type="match status" value="1"/>
</dbReference>
<dbReference type="Proteomes" id="UP000266183">
    <property type="component" value="Chromosome"/>
</dbReference>
<feature type="domain" description="Response regulatory" evidence="2">
    <location>
        <begin position="4"/>
        <end position="115"/>
    </location>
</feature>
<dbReference type="EMBL" id="CP032382">
    <property type="protein sequence ID" value="AYB32668.1"/>
    <property type="molecule type" value="Genomic_DNA"/>
</dbReference>
<evidence type="ECO:0000313" key="5">
    <source>
        <dbReference type="Proteomes" id="UP000266183"/>
    </source>
</evidence>
<dbReference type="PANTHER" id="PTHR37299">
    <property type="entry name" value="TRANSCRIPTIONAL REGULATOR-RELATED"/>
    <property type="match status" value="1"/>
</dbReference>
<organism evidence="4 5">
    <name type="scientific">Chryseolinea soli</name>
    <dbReference type="NCBI Taxonomy" id="2321403"/>
    <lineage>
        <taxon>Bacteria</taxon>
        <taxon>Pseudomonadati</taxon>
        <taxon>Bacteroidota</taxon>
        <taxon>Cytophagia</taxon>
        <taxon>Cytophagales</taxon>
        <taxon>Fulvivirgaceae</taxon>
        <taxon>Chryseolinea</taxon>
    </lineage>
</organism>
<dbReference type="GO" id="GO:0000156">
    <property type="term" value="F:phosphorelay response regulator activity"/>
    <property type="evidence" value="ECO:0007669"/>
    <property type="project" value="InterPro"/>
</dbReference>
<evidence type="ECO:0000313" key="4">
    <source>
        <dbReference type="EMBL" id="AYB32668.1"/>
    </source>
</evidence>
<dbReference type="PANTHER" id="PTHR37299:SF1">
    <property type="entry name" value="STAGE 0 SPORULATION PROTEIN A HOMOLOG"/>
    <property type="match status" value="1"/>
</dbReference>
<dbReference type="Pfam" id="PF00072">
    <property type="entry name" value="Response_reg"/>
    <property type="match status" value="1"/>
</dbReference>
<dbReference type="Pfam" id="PF04397">
    <property type="entry name" value="LytTR"/>
    <property type="match status" value="1"/>
</dbReference>
<dbReference type="InterPro" id="IPR011006">
    <property type="entry name" value="CheY-like_superfamily"/>
</dbReference>
<dbReference type="OrthoDB" id="1646880at2"/>
<gene>
    <name evidence="4" type="ORF">D4L85_19725</name>
</gene>
<sequence>MKINCIVIDDEPLALELIGSHIRKVPYLQLRGSFHRAIDAVKLLHEEKIDLIYLDINMPDISGIEFLKGLQNPPKVIFITAYDQYAVQGFEVNAVDYLLKPVSFNRFLLASNRALELIGKQTPAGNGYIFVKSEHNNLRVALESIHYIEGYRDYLKIHTADKHPILTITTFKAIEELLPDIFLRIHRSYIIAVDKIILFRNGQVLVKDKYIPIGESYRELFHHAVVAGKMSGTGY</sequence>
<reference evidence="5" key="1">
    <citation type="submission" date="2018-09" db="EMBL/GenBank/DDBJ databases">
        <title>Chryseolinea sp. KIS68-18 isolated from soil.</title>
        <authorList>
            <person name="Weon H.-Y."/>
            <person name="Kwon S.-W."/>
            <person name="Lee S.A."/>
        </authorList>
    </citation>
    <scope>NUCLEOTIDE SEQUENCE [LARGE SCALE GENOMIC DNA]</scope>
    <source>
        <strain evidence="5">KIS68-18</strain>
    </source>
</reference>
<protein>
    <submittedName>
        <fullName evidence="4">Response regulator</fullName>
    </submittedName>
</protein>
<dbReference type="GO" id="GO:0003677">
    <property type="term" value="F:DNA binding"/>
    <property type="evidence" value="ECO:0007669"/>
    <property type="project" value="InterPro"/>
</dbReference>
<dbReference type="PROSITE" id="PS50930">
    <property type="entry name" value="HTH_LYTTR"/>
    <property type="match status" value="1"/>
</dbReference>
<dbReference type="SMART" id="SM00850">
    <property type="entry name" value="LytTR"/>
    <property type="match status" value="1"/>
</dbReference>
<keyword evidence="1" id="KW-0597">Phosphoprotein</keyword>
<dbReference type="SMART" id="SM00448">
    <property type="entry name" value="REC"/>
    <property type="match status" value="1"/>
</dbReference>
<feature type="modified residue" description="4-aspartylphosphate" evidence="1">
    <location>
        <position position="55"/>
    </location>
</feature>
<dbReference type="Gene3D" id="2.40.50.1020">
    <property type="entry name" value="LytTr DNA-binding domain"/>
    <property type="match status" value="1"/>
</dbReference>
<evidence type="ECO:0000256" key="1">
    <source>
        <dbReference type="PROSITE-ProRule" id="PRU00169"/>
    </source>
</evidence>
<dbReference type="AlphaFoldDB" id="A0A385SV57"/>